<organism evidence="1 2">
    <name type="scientific">Bacillus phage Wip1</name>
    <dbReference type="NCBI Taxonomy" id="663237"/>
    <lineage>
        <taxon>Viruses</taxon>
        <taxon>Varidnaviria</taxon>
        <taxon>Bamfordvirae</taxon>
        <taxon>Preplasmiviricota</taxon>
        <taxon>Prepoliviricotina</taxon>
        <taxon>Tectiliviricetes</taxon>
        <taxon>Kalamavirales</taxon>
        <taxon>Tectiviridae</taxon>
        <taxon>Betatectivirus</taxon>
        <taxon>Betatectivirus Wip1</taxon>
    </lineage>
</organism>
<protein>
    <submittedName>
        <fullName evidence="1">Uncharacterized protein</fullName>
    </submittedName>
</protein>
<proteinExistence type="predicted"/>
<dbReference type="EMBL" id="KF188458">
    <property type="protein sequence ID" value="AGT13383.1"/>
    <property type="molecule type" value="Genomic_DNA"/>
</dbReference>
<reference evidence="1 2" key="1">
    <citation type="journal article" date="2013" name="J. Bacteriol.">
        <title>Identification of a Ligand on the Wip1 Bacteriophage Highly Specific for a Receptor on Bacillus anthracis.</title>
        <authorList>
            <person name="Kan S."/>
            <person name="Fornelos N."/>
            <person name="Schuch R."/>
            <person name="Fischetti V.A."/>
        </authorList>
    </citation>
    <scope>NUCLEOTIDE SEQUENCE [LARGE SCALE GENOMIC DNA]</scope>
</reference>
<dbReference type="RefSeq" id="YP_008433322.1">
    <property type="nucleotide sequence ID" value="NC_022094.1"/>
</dbReference>
<dbReference type="KEGG" id="vg:16359840"/>
<keyword evidence="2" id="KW-1185">Reference proteome</keyword>
<sequence>MYVNKRVYFEKDTGIVVMVTGGFRDDWLHSHPTVQEDMAKYSVLAERVPDTLSMLELKEGTYDEEFSKARSFKVDVKTNTIVFDFTPEDKKEVEEKKTPEHRVTMVESAINDILLGGM</sequence>
<name>S5YPH2_9VIRU</name>
<dbReference type="GeneID" id="16359840"/>
<accession>S5YPH2</accession>
<evidence type="ECO:0000313" key="2">
    <source>
        <dbReference type="Proteomes" id="UP000015547"/>
    </source>
</evidence>
<evidence type="ECO:0000313" key="1">
    <source>
        <dbReference type="EMBL" id="AGT13383.1"/>
    </source>
</evidence>
<dbReference type="OrthoDB" id="35735at10239"/>
<dbReference type="Proteomes" id="UP000015547">
    <property type="component" value="Segment"/>
</dbReference>